<feature type="non-terminal residue" evidence="2">
    <location>
        <position position="525"/>
    </location>
</feature>
<dbReference type="SUPFAM" id="SSF51998">
    <property type="entry name" value="PFL-like glycyl radical enzymes"/>
    <property type="match status" value="1"/>
</dbReference>
<dbReference type="PANTHER" id="PTHR43641">
    <property type="entry name" value="FORMATE ACETYLTRANSFERASE 3-RELATED"/>
    <property type="match status" value="1"/>
</dbReference>
<sequence>MERALLLTAFYRSGAADGESVPVARAMAFRYLLEHKKLYVGRGELIVGERGPAPKATPTFPEICTHTLGDFDILDSREKIPFRVDAEARRAQAEEIIPYWSKRSIRERIFESMEDDWIAAYESGLFTEFQEQRAPGHTVLDDKIYRLGFKDLIKKIRKSAQQLDKKSDAGASARRDELRAMEIAAEALIAYAGRYAEFLRELAGSEEGEFRRELEETAVVCDRVPARPPRTFREALQYYWFVHLGVITELNTWDSFNPGRLDRHLWPFYRDGLADGSLTKQGARELLEAFWVKFNNQPAPPKVGVTAQESNTYTDFCLINLGGVDEEGEDAVNELTFLILDVIEEMRLLQPGSMIQVSRKNPDRYLHRALRIVRTGFGQPSVFNTEAIVGELLRQGKSLVDARNGGASGCVETGAFGKESYILTGYLNLPKILEIALHDGIDPRRKTRVGPSTGTPASFASFDDLYTAFERQLRHVVDVKIRGNRVIERLWAAYLPAPFMSLLIDDCIERGRDYNDGGPRYNTSY</sequence>
<dbReference type="PANTHER" id="PTHR43641:SF2">
    <property type="entry name" value="DEHYDRATASE YBIW-RELATED"/>
    <property type="match status" value="1"/>
</dbReference>
<reference evidence="2" key="1">
    <citation type="journal article" date="2020" name="mSystems">
        <title>Genome- and Community-Level Interaction Insights into Carbon Utilization and Element Cycling Functions of Hydrothermarchaeota in Hydrothermal Sediment.</title>
        <authorList>
            <person name="Zhou Z."/>
            <person name="Liu Y."/>
            <person name="Xu W."/>
            <person name="Pan J."/>
            <person name="Luo Z.H."/>
            <person name="Li M."/>
        </authorList>
    </citation>
    <scope>NUCLEOTIDE SEQUENCE [LARGE SCALE GENOMIC DNA]</scope>
    <source>
        <strain evidence="2">SpSt-1233</strain>
    </source>
</reference>
<dbReference type="GO" id="GO:0005829">
    <property type="term" value="C:cytosol"/>
    <property type="evidence" value="ECO:0007669"/>
    <property type="project" value="TreeGrafter"/>
</dbReference>
<dbReference type="PROSITE" id="PS51554">
    <property type="entry name" value="PFL"/>
    <property type="match status" value="1"/>
</dbReference>
<accession>A0A7V2AUX4</accession>
<dbReference type="Proteomes" id="UP000886069">
    <property type="component" value="Unassembled WGS sequence"/>
</dbReference>
<comment type="caution">
    <text evidence="2">The sequence shown here is derived from an EMBL/GenBank/DDBJ whole genome shotgun (WGS) entry which is preliminary data.</text>
</comment>
<proteinExistence type="predicted"/>
<organism evidence="2">
    <name type="scientific">Eiseniibacteriota bacterium</name>
    <dbReference type="NCBI Taxonomy" id="2212470"/>
    <lineage>
        <taxon>Bacteria</taxon>
        <taxon>Candidatus Eiseniibacteriota</taxon>
    </lineage>
</organism>
<dbReference type="InterPro" id="IPR004184">
    <property type="entry name" value="PFL_dom"/>
</dbReference>
<evidence type="ECO:0000259" key="1">
    <source>
        <dbReference type="PROSITE" id="PS51554"/>
    </source>
</evidence>
<feature type="non-terminal residue" evidence="2">
    <location>
        <position position="1"/>
    </location>
</feature>
<protein>
    <submittedName>
        <fullName evidence="2">Formate C-acetyltransferase/glycerol dehydratase family glycyl radical enzyme</fullName>
    </submittedName>
</protein>
<dbReference type="EMBL" id="DSEC01000325">
    <property type="protein sequence ID" value="HER43723.1"/>
    <property type="molecule type" value="Genomic_DNA"/>
</dbReference>
<name>A0A7V2AUX4_UNCEI</name>
<evidence type="ECO:0000313" key="2">
    <source>
        <dbReference type="EMBL" id="HER43723.1"/>
    </source>
</evidence>
<feature type="domain" description="PFL" evidence="1">
    <location>
        <begin position="1"/>
        <end position="525"/>
    </location>
</feature>
<dbReference type="Pfam" id="PF02901">
    <property type="entry name" value="PFL-like"/>
    <property type="match status" value="1"/>
</dbReference>
<dbReference type="AlphaFoldDB" id="A0A7V2AUX4"/>
<gene>
    <name evidence="2" type="ORF">ENO08_04620</name>
</gene>
<dbReference type="Gene3D" id="3.20.70.20">
    <property type="match status" value="1"/>
</dbReference>
<dbReference type="GO" id="GO:0003824">
    <property type="term" value="F:catalytic activity"/>
    <property type="evidence" value="ECO:0007669"/>
    <property type="project" value="InterPro"/>
</dbReference>
<dbReference type="InterPro" id="IPR051215">
    <property type="entry name" value="GRE"/>
</dbReference>